<dbReference type="RefSeq" id="XP_040682560.1">
    <property type="nucleotide sequence ID" value="XM_040819295.1"/>
</dbReference>
<protein>
    <recommendedName>
        <fullName evidence="17">Calcium-transporting ATPase</fullName>
        <ecNumber evidence="17">7.2.2.10</ecNumber>
    </recommendedName>
</protein>
<keyword evidence="4 17" id="KW-0109">Calcium transport</keyword>
<evidence type="ECO:0000256" key="6">
    <source>
        <dbReference type="ARBA" id="ARBA00022723"/>
    </source>
</evidence>
<evidence type="ECO:0000256" key="9">
    <source>
        <dbReference type="ARBA" id="ARBA00022840"/>
    </source>
</evidence>
<comment type="caution">
    <text evidence="17">Lacks conserved residue(s) required for the propagation of feature annotation.</text>
</comment>
<keyword evidence="8 17" id="KW-0106">Calcium</keyword>
<evidence type="ECO:0000256" key="13">
    <source>
        <dbReference type="ARBA" id="ARBA00023065"/>
    </source>
</evidence>
<dbReference type="FunFam" id="3.40.50.1000:FF:000018">
    <property type="entry name" value="Calcium-transporting ATPase"/>
    <property type="match status" value="1"/>
</dbReference>
<dbReference type="NCBIfam" id="TIGR01494">
    <property type="entry name" value="ATPase_P-type"/>
    <property type="match status" value="2"/>
</dbReference>
<dbReference type="NCBIfam" id="TIGR01517">
    <property type="entry name" value="ATPase-IIB_Ca"/>
    <property type="match status" value="1"/>
</dbReference>
<dbReference type="PANTHER" id="PTHR24093">
    <property type="entry name" value="CATION TRANSPORTING ATPASE"/>
    <property type="match status" value="1"/>
</dbReference>
<keyword evidence="6" id="KW-0479">Metal-binding</keyword>
<dbReference type="SUPFAM" id="SSF81665">
    <property type="entry name" value="Calcium ATPase, transmembrane domain M"/>
    <property type="match status" value="1"/>
</dbReference>
<dbReference type="PANTHER" id="PTHR24093:SF346">
    <property type="entry name" value="CALCIUM-TRANSPORTING ATPASE"/>
    <property type="match status" value="1"/>
</dbReference>
<dbReference type="GO" id="GO:0005886">
    <property type="term" value="C:plasma membrane"/>
    <property type="evidence" value="ECO:0007669"/>
    <property type="project" value="TreeGrafter"/>
</dbReference>
<dbReference type="InterPro" id="IPR018303">
    <property type="entry name" value="ATPase_P-typ_P_site"/>
</dbReference>
<dbReference type="SUPFAM" id="SSF81653">
    <property type="entry name" value="Calcium ATPase, transduction domain A"/>
    <property type="match status" value="1"/>
</dbReference>
<sequence>MASLSQNSSPPPLLQVDTRARTLSSADTIASASSNPFLTPTIATSRTASISDDELSASLRPDPGTEDDFRVQNNPFAFSPGQLNKLLDPKSLAAFRALGGLRGIAKGLQTDTASGLNVDETSVPYAISFDEAVRPSALGGVCGGKSAPNPSHASESFADRIRVFKRNVLPPRKPTPLWRLMWNAYNDKVLIVLTVAAVISLALGLYETFGMSKPEGPGAPPPVNWVEGVAICVAVVVVTAVASLNDWQKEKAFVKLNIKKEDRDIKVVRSGTSFMINVHDILVGDVLHLEPGDLVPVDGIFIDGHGVKCDESSATGESDALKKTGGDHVMRALEAGLDPRKLDPFIVSGAKVLEGMGTFVCTSVGVNSSYGKIMMSVRTEAEDTPLQKKLQGLALAIAKLGTAAAALLFCILLVRFLVGLPHDGRTSAAKASAFMDILVGAITIIVVAVPEGLPLAVTLALAFATTRLLRENNLVRMLRACETMGNATTICSDKTGTLTTNKMAVVAGTFGTSSVSRFEAESISQWASRLPSDTKSLLTQSVAVNSTAFECQEDGMPAFIGPKTETALLQLARDHLGLQCLAETRANESVVHMYPFDSGKKCMGSVIRLQDGSGYRLLVKGASEILLGYCSAIADAQSLAEDDLTPARRRQLLSTIEEYAGRSLRTIGLVYKDYESWPPTHAEVADGQAQFASLLRDLVLLGVVGIQDPVRPGVPEAVRKAQHAGVAVRMVTGDNVVTARAIAAECGIYAEGGLVMEGPDFRRLSDADMRAVLPRLQVLARSSPEDKRILVTKLKELGETVAVTGDGTNDAPALKAADVGFSMGISGTEVAKEASAIVLMDDNFASIVTALKWGRAVNDAVQKFLQFQITVNITAVLLAFTTAVYDPDMKPVLKAVQLLWVNLIMDTFAALALATDPPTDKILNRPPQGKKAPLITTNMWKMIIGQSVFQLTATFTLYFAGGTILRYNLDDPRMRLQLDTLIFNTFVWMQIFNEFNNRRLDNRFNILEGIHRNRFFIAINLLMVGLQVAIIFVGGAPFAISPGGLSREQWAISLVVASACLPWAVAVRLFPDELFGAGARVVGGPFVAVAAGLGRLRTALARTRTRSRSRSRSGGSEEHRALGGAARPPAIEVTGVVEKGQGHSPS</sequence>
<dbReference type="SFLD" id="SFLDG00002">
    <property type="entry name" value="C1.7:_P-type_atpase_like"/>
    <property type="match status" value="1"/>
</dbReference>
<dbReference type="InterPro" id="IPR006068">
    <property type="entry name" value="ATPase_P-typ_cation-transptr_C"/>
</dbReference>
<dbReference type="InterPro" id="IPR044492">
    <property type="entry name" value="P_typ_ATPase_HD_dom"/>
</dbReference>
<dbReference type="SFLD" id="SFLDS00003">
    <property type="entry name" value="Haloacid_Dehalogenase"/>
    <property type="match status" value="1"/>
</dbReference>
<evidence type="ECO:0000259" key="19">
    <source>
        <dbReference type="Pfam" id="PF00122"/>
    </source>
</evidence>
<dbReference type="Gene3D" id="2.70.150.10">
    <property type="entry name" value="Calcium-transporting ATPase, cytoplasmic transduction domain A"/>
    <property type="match status" value="1"/>
</dbReference>
<dbReference type="GO" id="GO:0005774">
    <property type="term" value="C:vacuolar membrane"/>
    <property type="evidence" value="ECO:0007669"/>
    <property type="project" value="UniProtKB-SubCell"/>
</dbReference>
<keyword evidence="2 17" id="KW-0813">Transport</keyword>
<evidence type="ECO:0000256" key="5">
    <source>
        <dbReference type="ARBA" id="ARBA00022692"/>
    </source>
</evidence>
<dbReference type="Gene3D" id="1.20.1110.10">
    <property type="entry name" value="Calcium-transporting ATPase, transmembrane domain"/>
    <property type="match status" value="1"/>
</dbReference>
<evidence type="ECO:0000256" key="15">
    <source>
        <dbReference type="ARBA" id="ARBA00048694"/>
    </source>
</evidence>
<evidence type="ECO:0000256" key="8">
    <source>
        <dbReference type="ARBA" id="ARBA00022837"/>
    </source>
</evidence>
<evidence type="ECO:0000313" key="22">
    <source>
        <dbReference type="EMBL" id="KHO01495.1"/>
    </source>
</evidence>
<gene>
    <name evidence="22" type="ORF">MAM_00496</name>
</gene>
<comment type="similarity">
    <text evidence="17">Belongs to the cation transport ATPase (P-type) (TC 3.A.3) family.</text>
</comment>
<keyword evidence="9 17" id="KW-0067">ATP-binding</keyword>
<dbReference type="Pfam" id="PF00690">
    <property type="entry name" value="Cation_ATPase_N"/>
    <property type="match status" value="1"/>
</dbReference>
<dbReference type="Gene3D" id="3.40.1110.10">
    <property type="entry name" value="Calcium-transporting ATPase, cytoplasmic domain N"/>
    <property type="match status" value="1"/>
</dbReference>
<keyword evidence="10" id="KW-0460">Magnesium</keyword>
<evidence type="ECO:0000256" key="14">
    <source>
        <dbReference type="ARBA" id="ARBA00023136"/>
    </source>
</evidence>
<comment type="function">
    <text evidence="16">This magnesium-dependent enzyme catalyzes the hydrolysis of ATP coupled with the transport of calcium. Transports the calcium to the vacuole and participates in the control of the cytosolic free calcium.</text>
</comment>
<dbReference type="PRINTS" id="PR00120">
    <property type="entry name" value="HATPASE"/>
</dbReference>
<dbReference type="PROSITE" id="PS00154">
    <property type="entry name" value="ATPASE_E1_E2"/>
    <property type="match status" value="1"/>
</dbReference>
<keyword evidence="14 17" id="KW-0472">Membrane</keyword>
<evidence type="ECO:0000313" key="23">
    <source>
        <dbReference type="Proteomes" id="UP000030816"/>
    </source>
</evidence>
<keyword evidence="12 17" id="KW-1133">Transmembrane helix</keyword>
<evidence type="ECO:0000256" key="11">
    <source>
        <dbReference type="ARBA" id="ARBA00022967"/>
    </source>
</evidence>
<dbReference type="InterPro" id="IPR023298">
    <property type="entry name" value="ATPase_P-typ_TM_dom_sf"/>
</dbReference>
<dbReference type="GO" id="GO:0046872">
    <property type="term" value="F:metal ion binding"/>
    <property type="evidence" value="ECO:0007669"/>
    <property type="project" value="UniProtKB-KW"/>
</dbReference>
<feature type="transmembrane region" description="Helical" evidence="17">
    <location>
        <begin position="975"/>
        <end position="995"/>
    </location>
</feature>
<feature type="transmembrane region" description="Helical" evidence="17">
    <location>
        <begin position="897"/>
        <end position="915"/>
    </location>
</feature>
<feature type="region of interest" description="Disordered" evidence="18">
    <location>
        <begin position="1102"/>
        <end position="1146"/>
    </location>
</feature>
<dbReference type="GO" id="GO:0006874">
    <property type="term" value="P:intracellular calcium ion homeostasis"/>
    <property type="evidence" value="ECO:0007669"/>
    <property type="project" value="UniProtKB-ARBA"/>
</dbReference>
<evidence type="ECO:0000259" key="20">
    <source>
        <dbReference type="Pfam" id="PF00689"/>
    </source>
</evidence>
<dbReference type="Proteomes" id="UP000030816">
    <property type="component" value="Unassembled WGS sequence"/>
</dbReference>
<evidence type="ECO:0000256" key="16">
    <source>
        <dbReference type="ARBA" id="ARBA00059328"/>
    </source>
</evidence>
<feature type="transmembrane region" description="Helical" evidence="17">
    <location>
        <begin position="948"/>
        <end position="969"/>
    </location>
</feature>
<dbReference type="Pfam" id="PF00122">
    <property type="entry name" value="E1-E2_ATPase"/>
    <property type="match status" value="1"/>
</dbReference>
<dbReference type="FunFam" id="2.70.150.10:FF:000028">
    <property type="entry name" value="Calcium-transporting ATPase"/>
    <property type="match status" value="1"/>
</dbReference>
<dbReference type="Gene3D" id="3.40.50.1000">
    <property type="entry name" value="HAD superfamily/HAD-like"/>
    <property type="match status" value="1"/>
</dbReference>
<feature type="transmembrane region" description="Helical" evidence="17">
    <location>
        <begin position="393"/>
        <end position="417"/>
    </location>
</feature>
<proteinExistence type="inferred from homology"/>
<feature type="domain" description="Cation-transporting P-type ATPase C-terminal" evidence="20">
    <location>
        <begin position="892"/>
        <end position="1070"/>
    </location>
</feature>
<dbReference type="GO" id="GO:0005524">
    <property type="term" value="F:ATP binding"/>
    <property type="evidence" value="ECO:0007669"/>
    <property type="project" value="UniProtKB-KW"/>
</dbReference>
<dbReference type="InterPro" id="IPR006408">
    <property type="entry name" value="P-type_ATPase_IIB"/>
</dbReference>
<evidence type="ECO:0000256" key="18">
    <source>
        <dbReference type="SAM" id="MobiDB-lite"/>
    </source>
</evidence>
<dbReference type="Pfam" id="PF13246">
    <property type="entry name" value="Cation_ATPase"/>
    <property type="match status" value="1"/>
</dbReference>
<evidence type="ECO:0000256" key="2">
    <source>
        <dbReference type="ARBA" id="ARBA00022448"/>
    </source>
</evidence>
<keyword evidence="5 17" id="KW-0812">Transmembrane</keyword>
<dbReference type="InterPro" id="IPR036412">
    <property type="entry name" value="HAD-like_sf"/>
</dbReference>
<comment type="catalytic activity">
    <reaction evidence="15 17">
        <text>Ca(2+)(in) + ATP + H2O = Ca(2+)(out) + ADP + phosphate + H(+)</text>
        <dbReference type="Rhea" id="RHEA:18105"/>
        <dbReference type="ChEBI" id="CHEBI:15377"/>
        <dbReference type="ChEBI" id="CHEBI:15378"/>
        <dbReference type="ChEBI" id="CHEBI:29108"/>
        <dbReference type="ChEBI" id="CHEBI:30616"/>
        <dbReference type="ChEBI" id="CHEBI:43474"/>
        <dbReference type="ChEBI" id="CHEBI:456216"/>
        <dbReference type="EC" id="7.2.2.10"/>
    </reaction>
</comment>
<dbReference type="InterPro" id="IPR001757">
    <property type="entry name" value="P_typ_ATPase"/>
</dbReference>
<evidence type="ECO:0000256" key="3">
    <source>
        <dbReference type="ARBA" id="ARBA00022554"/>
    </source>
</evidence>
<dbReference type="InterPro" id="IPR059000">
    <property type="entry name" value="ATPase_P-type_domA"/>
</dbReference>
<dbReference type="HOGENOM" id="CLU_002360_9_3_1"/>
<dbReference type="InterPro" id="IPR008250">
    <property type="entry name" value="ATPase_P-typ_transduc_dom_A_sf"/>
</dbReference>
<organism evidence="22 23">
    <name type="scientific">Metarhizium album (strain ARSEF 1941)</name>
    <dbReference type="NCBI Taxonomy" id="1081103"/>
    <lineage>
        <taxon>Eukaryota</taxon>
        <taxon>Fungi</taxon>
        <taxon>Dikarya</taxon>
        <taxon>Ascomycota</taxon>
        <taxon>Pezizomycotina</taxon>
        <taxon>Sordariomycetes</taxon>
        <taxon>Hypocreomycetidae</taxon>
        <taxon>Hypocreales</taxon>
        <taxon>Clavicipitaceae</taxon>
        <taxon>Metarhizium</taxon>
    </lineage>
</organism>
<dbReference type="GO" id="GO:0005388">
    <property type="term" value="F:P-type calcium transporter activity"/>
    <property type="evidence" value="ECO:0007669"/>
    <property type="project" value="UniProtKB-EC"/>
</dbReference>
<dbReference type="GeneID" id="63734951"/>
<feature type="transmembrane region" description="Helical" evidence="17">
    <location>
        <begin position="437"/>
        <end position="469"/>
    </location>
</feature>
<dbReference type="OrthoDB" id="3352408at2759"/>
<dbReference type="SFLD" id="SFLDF00027">
    <property type="entry name" value="p-type_atpase"/>
    <property type="match status" value="1"/>
</dbReference>
<dbReference type="InterPro" id="IPR004014">
    <property type="entry name" value="ATPase_P-typ_cation-transptr_N"/>
</dbReference>
<keyword evidence="23" id="KW-1185">Reference proteome</keyword>
<dbReference type="SUPFAM" id="SSF81660">
    <property type="entry name" value="Metal cation-transporting ATPase, ATP-binding domain N"/>
    <property type="match status" value="1"/>
</dbReference>
<feature type="transmembrane region" description="Helical" evidence="17">
    <location>
        <begin position="1015"/>
        <end position="1038"/>
    </location>
</feature>
<evidence type="ECO:0000256" key="7">
    <source>
        <dbReference type="ARBA" id="ARBA00022741"/>
    </source>
</evidence>
<dbReference type="InterPro" id="IPR023214">
    <property type="entry name" value="HAD_sf"/>
</dbReference>
<feature type="domain" description="P-type ATPase A" evidence="19">
    <location>
        <begin position="263"/>
        <end position="377"/>
    </location>
</feature>
<feature type="transmembrane region" description="Helical" evidence="17">
    <location>
        <begin position="226"/>
        <end position="245"/>
    </location>
</feature>
<dbReference type="EC" id="7.2.2.10" evidence="17"/>
<dbReference type="SUPFAM" id="SSF56784">
    <property type="entry name" value="HAD-like"/>
    <property type="match status" value="1"/>
</dbReference>
<name>A0A0B2X7K4_METAS</name>
<dbReference type="CDD" id="cd02081">
    <property type="entry name" value="P-type_ATPase_Ca_PMCA-like"/>
    <property type="match status" value="1"/>
</dbReference>
<comment type="subcellular location">
    <subcellularLocation>
        <location evidence="17">Membrane</location>
        <topology evidence="17">Multi-pass membrane protein</topology>
    </subcellularLocation>
    <subcellularLocation>
        <location evidence="1">Vacuole membrane</location>
        <topology evidence="1">Multi-pass membrane protein</topology>
    </subcellularLocation>
</comment>
<dbReference type="InterPro" id="IPR023299">
    <property type="entry name" value="ATPase_P-typ_cyto_dom_N"/>
</dbReference>
<evidence type="ECO:0000256" key="4">
    <source>
        <dbReference type="ARBA" id="ARBA00022568"/>
    </source>
</evidence>
<accession>A0A0B2X7K4</accession>
<dbReference type="GO" id="GO:0016887">
    <property type="term" value="F:ATP hydrolysis activity"/>
    <property type="evidence" value="ECO:0007669"/>
    <property type="project" value="InterPro"/>
</dbReference>
<feature type="transmembrane region" description="Helical" evidence="17">
    <location>
        <begin position="189"/>
        <end position="206"/>
    </location>
</feature>
<reference evidence="22 23" key="1">
    <citation type="journal article" date="2014" name="Proc. Natl. Acad. Sci. U.S.A.">
        <title>Trajectory and genomic determinants of fungal-pathogen speciation and host adaptation.</title>
        <authorList>
            <person name="Hu X."/>
            <person name="Xiao G."/>
            <person name="Zheng P."/>
            <person name="Shang Y."/>
            <person name="Su Y."/>
            <person name="Zhang X."/>
            <person name="Liu X."/>
            <person name="Zhan S."/>
            <person name="St Leger R.J."/>
            <person name="Wang C."/>
        </authorList>
    </citation>
    <scope>NUCLEOTIDE SEQUENCE [LARGE SCALE GENOMIC DNA]</scope>
    <source>
        <strain evidence="22 23">ARSEF 1941</strain>
    </source>
</reference>
<dbReference type="Pfam" id="PF00689">
    <property type="entry name" value="Cation_ATPase_C"/>
    <property type="match status" value="1"/>
</dbReference>
<feature type="transmembrane region" description="Helical" evidence="17">
    <location>
        <begin position="864"/>
        <end position="885"/>
    </location>
</feature>
<comment type="function">
    <text evidence="17">Catalyzes the hydrolysis of ATP coupled with the transport of calcium.</text>
</comment>
<evidence type="ECO:0000256" key="10">
    <source>
        <dbReference type="ARBA" id="ARBA00022842"/>
    </source>
</evidence>
<comment type="caution">
    <text evidence="22">The sequence shown here is derived from an EMBL/GenBank/DDBJ whole genome shotgun (WGS) entry which is preliminary data.</text>
</comment>
<dbReference type="AlphaFoldDB" id="A0A0B2X7K4"/>
<evidence type="ECO:0000256" key="1">
    <source>
        <dbReference type="ARBA" id="ARBA00004128"/>
    </source>
</evidence>
<dbReference type="STRING" id="1081103.A0A0B2X7K4"/>
<evidence type="ECO:0000256" key="17">
    <source>
        <dbReference type="RuleBase" id="RU361146"/>
    </source>
</evidence>
<feature type="domain" description="Cation-transporting P-type ATPase N-terminal" evidence="21">
    <location>
        <begin position="155"/>
        <end position="200"/>
    </location>
</feature>
<dbReference type="PRINTS" id="PR00119">
    <property type="entry name" value="CATATPASE"/>
</dbReference>
<evidence type="ECO:0000259" key="21">
    <source>
        <dbReference type="Pfam" id="PF00690"/>
    </source>
</evidence>
<keyword evidence="7 17" id="KW-0547">Nucleotide-binding</keyword>
<keyword evidence="3" id="KW-0926">Vacuole</keyword>
<dbReference type="EMBL" id="AZHE01000001">
    <property type="protein sequence ID" value="KHO01495.1"/>
    <property type="molecule type" value="Genomic_DNA"/>
</dbReference>
<keyword evidence="13 17" id="KW-0406">Ion transport</keyword>
<evidence type="ECO:0000256" key="12">
    <source>
        <dbReference type="ARBA" id="ARBA00022989"/>
    </source>
</evidence>
<keyword evidence="11" id="KW-1278">Translocase</keyword>